<evidence type="ECO:0008006" key="4">
    <source>
        <dbReference type="Google" id="ProtNLM"/>
    </source>
</evidence>
<name>A0A375I3J4_9ACTN</name>
<keyword evidence="1" id="KW-0812">Transmembrane</keyword>
<keyword evidence="1" id="KW-0472">Membrane</keyword>
<accession>A0A375I3J4</accession>
<proteinExistence type="predicted"/>
<evidence type="ECO:0000313" key="2">
    <source>
        <dbReference type="EMBL" id="SPF68610.1"/>
    </source>
</evidence>
<evidence type="ECO:0000313" key="3">
    <source>
        <dbReference type="Proteomes" id="UP000265962"/>
    </source>
</evidence>
<organism evidence="2 3">
    <name type="scientific">Propionibacterium ruminifibrarum</name>
    <dbReference type="NCBI Taxonomy" id="1962131"/>
    <lineage>
        <taxon>Bacteria</taxon>
        <taxon>Bacillati</taxon>
        <taxon>Actinomycetota</taxon>
        <taxon>Actinomycetes</taxon>
        <taxon>Propionibacteriales</taxon>
        <taxon>Propionibacteriaceae</taxon>
        <taxon>Propionibacterium</taxon>
    </lineage>
</organism>
<dbReference type="AlphaFoldDB" id="A0A375I3J4"/>
<feature type="transmembrane region" description="Helical" evidence="1">
    <location>
        <begin position="107"/>
        <end position="126"/>
    </location>
</feature>
<dbReference type="Pfam" id="PF06993">
    <property type="entry name" value="DUF1304"/>
    <property type="match status" value="1"/>
</dbReference>
<feature type="transmembrane region" description="Helical" evidence="1">
    <location>
        <begin position="6"/>
        <end position="28"/>
    </location>
</feature>
<dbReference type="InterPro" id="IPR009732">
    <property type="entry name" value="DUF1304"/>
</dbReference>
<dbReference type="RefSeq" id="WP_119715760.1">
    <property type="nucleotide sequence ID" value="NZ_OMOH01000005.1"/>
</dbReference>
<protein>
    <recommendedName>
        <fullName evidence="4">DUF1304 domain-containing protein</fullName>
    </recommendedName>
</protein>
<reference evidence="3" key="1">
    <citation type="submission" date="2018-02" db="EMBL/GenBank/DDBJ databases">
        <authorList>
            <person name="Hornung B."/>
        </authorList>
    </citation>
    <scope>NUCLEOTIDE SEQUENCE [LARGE SCALE GENOMIC DNA]</scope>
</reference>
<sequence>MLIAGSIIAALAALLHVVIFVMESLAWTSERSRATFGMSLEEAERTREMAFNQGFYNLFLAGIAAAGVVLTGCGISGAGIALMLAGAGSMLAAAVVLFTGSPDKRAAALKQGSLPLLAIAFIVLAVV</sequence>
<dbReference type="EMBL" id="OMOH01000005">
    <property type="protein sequence ID" value="SPF68610.1"/>
    <property type="molecule type" value="Genomic_DNA"/>
</dbReference>
<feature type="transmembrane region" description="Helical" evidence="1">
    <location>
        <begin position="55"/>
        <end position="72"/>
    </location>
</feature>
<dbReference type="Proteomes" id="UP000265962">
    <property type="component" value="Unassembled WGS sequence"/>
</dbReference>
<keyword evidence="1" id="KW-1133">Transmembrane helix</keyword>
<feature type="transmembrane region" description="Helical" evidence="1">
    <location>
        <begin position="78"/>
        <end position="100"/>
    </location>
</feature>
<dbReference type="OrthoDB" id="9803832at2"/>
<evidence type="ECO:0000256" key="1">
    <source>
        <dbReference type="SAM" id="Phobius"/>
    </source>
</evidence>
<keyword evidence="3" id="KW-1185">Reference proteome</keyword>
<gene>
    <name evidence="2" type="ORF">PROPJV5_1592</name>
</gene>